<protein>
    <submittedName>
        <fullName evidence="4">Glucan 13-beta-glucosidase</fullName>
    </submittedName>
</protein>
<feature type="domain" description="GH16" evidence="3">
    <location>
        <begin position="178"/>
        <end position="481"/>
    </location>
</feature>
<reference evidence="4 5" key="1">
    <citation type="submission" date="2020-01" db="EMBL/GenBank/DDBJ databases">
        <title>Identification and distribution of gene clusters putatively required for synthesis of sphingolipid metabolism inhibitors in phylogenetically diverse species of the filamentous fungus Fusarium.</title>
        <authorList>
            <person name="Kim H.-S."/>
            <person name="Busman M."/>
            <person name="Brown D.W."/>
            <person name="Divon H."/>
            <person name="Uhlig S."/>
            <person name="Proctor R.H."/>
        </authorList>
    </citation>
    <scope>NUCLEOTIDE SEQUENCE [LARGE SCALE GENOMIC DNA]</scope>
    <source>
        <strain evidence="4 5">NRRL 20459</strain>
    </source>
</reference>
<feature type="compositionally biased region" description="Polar residues" evidence="1">
    <location>
        <begin position="75"/>
        <end position="85"/>
    </location>
</feature>
<dbReference type="SUPFAM" id="SSF49899">
    <property type="entry name" value="Concanavalin A-like lectins/glucanases"/>
    <property type="match status" value="1"/>
</dbReference>
<gene>
    <name evidence="4" type="ORF">FALBO_6638</name>
</gene>
<dbReference type="FunFam" id="2.60.120.200:FF:000178">
    <property type="entry name" value="Glycoside hydrolase family 16 protein"/>
    <property type="match status" value="1"/>
</dbReference>
<dbReference type="GO" id="GO:0005975">
    <property type="term" value="P:carbohydrate metabolic process"/>
    <property type="evidence" value="ECO:0007669"/>
    <property type="project" value="InterPro"/>
</dbReference>
<evidence type="ECO:0000313" key="4">
    <source>
        <dbReference type="EMBL" id="KAF4466501.1"/>
    </source>
</evidence>
<dbReference type="OrthoDB" id="4781at2759"/>
<sequence length="487" mass="54476">MSQARQNSQDQDGNGTGPADVSRTMSLDSNAAPSAASDAASTGYRHSVEPARPLGSAGNAGMFSIPEYSRPPSDYESSTGSSGTQIDDRNRYFHSRRVRPGEVEKPWLEKTNPKEKWVTILPVLAIVIGLIGSGFLVWDGVRSVVKNKYCPVLDENFSGGLDSKIWTKEVEVGGYGNGQFEQTTNTDENVYINNSRLVIKATLQDAKLMDKNNVINLLKDGSCTSKVWSNCVAATNMTAGNNSVVPPVRSGRINTKKGATIKYGRIEVTAKLPHGDWLWPAIWMLPVKSTYGPWPRSGEIDIIESRGNNWTYFQGGNDIVSSALHWGPNSANDGWWKTNNKRRALHTTYSAGFNMFGLEWSQKYLFTYVNTRLLQVTYTNFKKPMWKRGGFPDVDQNGTRLTDPWSATGDINAPFDQEFYLIINLAVGATNGWFEDGKSDKPWYDNSPRAKRDFWDARDQWYPTWTQPQVEVSRVVMMQQCNGNEEL</sequence>
<dbReference type="EMBL" id="JAADYS010000864">
    <property type="protein sequence ID" value="KAF4466501.1"/>
    <property type="molecule type" value="Genomic_DNA"/>
</dbReference>
<dbReference type="PANTHER" id="PTHR10963:SF62">
    <property type="entry name" value="GLUCAN 1,3-BETA-GLUCOSIDASE"/>
    <property type="match status" value="1"/>
</dbReference>
<keyword evidence="2" id="KW-0812">Transmembrane</keyword>
<keyword evidence="2" id="KW-1133">Transmembrane helix</keyword>
<dbReference type="InterPro" id="IPR013320">
    <property type="entry name" value="ConA-like_dom_sf"/>
</dbReference>
<keyword evidence="2" id="KW-0472">Membrane</keyword>
<feature type="compositionally biased region" description="Polar residues" evidence="1">
    <location>
        <begin position="1"/>
        <end position="13"/>
    </location>
</feature>
<evidence type="ECO:0000256" key="2">
    <source>
        <dbReference type="SAM" id="Phobius"/>
    </source>
</evidence>
<dbReference type="InterPro" id="IPR000757">
    <property type="entry name" value="Beta-glucanase-like"/>
</dbReference>
<feature type="transmembrane region" description="Helical" evidence="2">
    <location>
        <begin position="117"/>
        <end position="138"/>
    </location>
</feature>
<comment type="caution">
    <text evidence="4">The sequence shown here is derived from an EMBL/GenBank/DDBJ whole genome shotgun (WGS) entry which is preliminary data.</text>
</comment>
<name>A0A8H4PEG1_9HYPO</name>
<proteinExistence type="predicted"/>
<evidence type="ECO:0000256" key="1">
    <source>
        <dbReference type="SAM" id="MobiDB-lite"/>
    </source>
</evidence>
<dbReference type="PANTHER" id="PTHR10963">
    <property type="entry name" value="GLYCOSYL HYDROLASE-RELATED"/>
    <property type="match status" value="1"/>
</dbReference>
<dbReference type="Proteomes" id="UP000554235">
    <property type="component" value="Unassembled WGS sequence"/>
</dbReference>
<evidence type="ECO:0000313" key="5">
    <source>
        <dbReference type="Proteomes" id="UP000554235"/>
    </source>
</evidence>
<evidence type="ECO:0000259" key="3">
    <source>
        <dbReference type="PROSITE" id="PS51762"/>
    </source>
</evidence>
<dbReference type="GO" id="GO:0004553">
    <property type="term" value="F:hydrolase activity, hydrolyzing O-glycosyl compounds"/>
    <property type="evidence" value="ECO:0007669"/>
    <property type="project" value="InterPro"/>
</dbReference>
<dbReference type="PROSITE" id="PS51762">
    <property type="entry name" value="GH16_2"/>
    <property type="match status" value="1"/>
</dbReference>
<feature type="region of interest" description="Disordered" evidence="1">
    <location>
        <begin position="1"/>
        <end position="97"/>
    </location>
</feature>
<dbReference type="AlphaFoldDB" id="A0A8H4PEG1"/>
<organism evidence="4 5">
    <name type="scientific">Fusarium albosuccineum</name>
    <dbReference type="NCBI Taxonomy" id="1237068"/>
    <lineage>
        <taxon>Eukaryota</taxon>
        <taxon>Fungi</taxon>
        <taxon>Dikarya</taxon>
        <taxon>Ascomycota</taxon>
        <taxon>Pezizomycotina</taxon>
        <taxon>Sordariomycetes</taxon>
        <taxon>Hypocreomycetidae</taxon>
        <taxon>Hypocreales</taxon>
        <taxon>Nectriaceae</taxon>
        <taxon>Fusarium</taxon>
        <taxon>Fusarium decemcellulare species complex</taxon>
    </lineage>
</organism>
<dbReference type="Pfam" id="PF00722">
    <property type="entry name" value="Glyco_hydro_16"/>
    <property type="match status" value="1"/>
</dbReference>
<accession>A0A8H4PEG1</accession>
<dbReference type="InterPro" id="IPR050546">
    <property type="entry name" value="Glycosyl_Hydrlase_16"/>
</dbReference>
<feature type="compositionally biased region" description="Low complexity" evidence="1">
    <location>
        <begin position="26"/>
        <end position="41"/>
    </location>
</feature>
<keyword evidence="5" id="KW-1185">Reference proteome</keyword>
<dbReference type="Gene3D" id="2.60.120.200">
    <property type="match status" value="1"/>
</dbReference>